<dbReference type="PANTHER" id="PTHR30250:SF10">
    <property type="entry name" value="LIPOPOLYSACCHARIDE BIOSYNTHESIS PROTEIN WZXC"/>
    <property type="match status" value="1"/>
</dbReference>
<feature type="region of interest" description="Disordered" evidence="7">
    <location>
        <begin position="550"/>
        <end position="612"/>
    </location>
</feature>
<accession>F2L6R3</accession>
<sequence>MSNLSGTLRRGASYSGIALVATQLIAFAQTLVLARLLTPEELGVYVVGTILTGFLVTVSEGGLRLALVQRDKDVGRAAETVFWVTGGMGVILAAGALGAAPLVGVIFNDPTVALIAAANAGTLVIHGLTNVPDGLMQRRFNFRRRLIVDPARVVVFAVVTILFAALDYGAWSQVIGNYAAMITWLGLSWAFAGWWPGFARPSVRTWREMARFAYPLLLQALADRIRTAGETAILGRSLSTDAVGQYRYGQRLSLIPANAVVQIGSYVLFPAMSRLADDPPRLTDAFLRALRLAWIPSVGVAALTCAIGEPAVVLLLGAEWREAGLAFVAMSGYGLGIALEAAGSEAIKATGRTQLLNWTTVASIVLGIGLLVALVPLGLIGVGLAISATELTVGVIVLVLTHRVLPFPATRLIRILVVPTAIAAISAAGIGLAEQVWLRSDEHGTVAGLALLGGQTIAFIVLFVAGLASTAPASARRVFGSVRYRLRRGSARLRDNAPDRTSNLDHTPFEAATVVLPVIDADATIVLRVRPSQRSIEAPTVRLAAIRAVPPPEGVPPFEAATVEDSPGVTPPQLPSPRPRPSGPRPSPRPHHDAEWRPSPRPRRPPPRARGR</sequence>
<feature type="transmembrane region" description="Helical" evidence="8">
    <location>
        <begin position="292"/>
        <end position="317"/>
    </location>
</feature>
<feature type="transmembrane region" description="Helical" evidence="8">
    <location>
        <begin position="445"/>
        <end position="468"/>
    </location>
</feature>
<feature type="transmembrane region" description="Helical" evidence="8">
    <location>
        <begin position="12"/>
        <end position="36"/>
    </location>
</feature>
<keyword evidence="4 8" id="KW-0812">Transmembrane</keyword>
<feature type="transmembrane region" description="Helical" evidence="8">
    <location>
        <begin position="380"/>
        <end position="400"/>
    </location>
</feature>
<evidence type="ECO:0000256" key="7">
    <source>
        <dbReference type="SAM" id="MobiDB-lite"/>
    </source>
</evidence>
<evidence type="ECO:0000256" key="2">
    <source>
        <dbReference type="ARBA" id="ARBA00007430"/>
    </source>
</evidence>
<reference evidence="9 10" key="1">
    <citation type="journal article" date="2011" name="J. Bacteriol.">
        <title>Genome sequence of the 1,4-dioxane-degrading Pseudonocardia dioxanivorans strain CB1190.</title>
        <authorList>
            <person name="Sales C.M."/>
            <person name="Mahendra S."/>
            <person name="Grostern A."/>
            <person name="Parales R.E."/>
            <person name="Goodwin L.A."/>
            <person name="Woyke T."/>
            <person name="Nolan M."/>
            <person name="Lapidus A."/>
            <person name="Chertkov O."/>
            <person name="Ovchinnikova G."/>
            <person name="Sczyrba A."/>
            <person name="Alvarez-Cohen L."/>
        </authorList>
    </citation>
    <scope>NUCLEOTIDE SEQUENCE [LARGE SCALE GENOMIC DNA]</scope>
    <source>
        <strain evidence="10">ATCC 55486 / DSM 44775 / JCM 13855 / CB1190</strain>
    </source>
</reference>
<protein>
    <submittedName>
        <fullName evidence="9">Polysaccharide biosynthesis protein</fullName>
    </submittedName>
</protein>
<dbReference type="PANTHER" id="PTHR30250">
    <property type="entry name" value="PST FAMILY PREDICTED COLANIC ACID TRANSPORTER"/>
    <property type="match status" value="1"/>
</dbReference>
<feature type="transmembrane region" description="Helical" evidence="8">
    <location>
        <begin position="42"/>
        <end position="68"/>
    </location>
</feature>
<gene>
    <name evidence="9" type="ordered locus">Psed_6698</name>
</gene>
<dbReference type="AlphaFoldDB" id="F2L6R3"/>
<feature type="transmembrane region" description="Helical" evidence="8">
    <location>
        <begin position="80"/>
        <end position="107"/>
    </location>
</feature>
<keyword evidence="9" id="KW-0614">Plasmid</keyword>
<comment type="subcellular location">
    <subcellularLocation>
        <location evidence="1">Cell membrane</location>
        <topology evidence="1">Multi-pass membrane protein</topology>
    </subcellularLocation>
</comment>
<keyword evidence="3" id="KW-1003">Cell membrane</keyword>
<evidence type="ECO:0000256" key="3">
    <source>
        <dbReference type="ARBA" id="ARBA00022475"/>
    </source>
</evidence>
<evidence type="ECO:0000256" key="4">
    <source>
        <dbReference type="ARBA" id="ARBA00022692"/>
    </source>
</evidence>
<dbReference type="HOGENOM" id="CLU_026911_6_0_11"/>
<feature type="transmembrane region" description="Helical" evidence="8">
    <location>
        <begin position="412"/>
        <end position="433"/>
    </location>
</feature>
<feature type="transmembrane region" description="Helical" evidence="8">
    <location>
        <begin position="153"/>
        <end position="171"/>
    </location>
</feature>
<dbReference type="InterPro" id="IPR050833">
    <property type="entry name" value="Poly_Biosynth_Transport"/>
</dbReference>
<geneLocation type="plasmid" evidence="9 10">
    <name>pPSED01</name>
</geneLocation>
<dbReference type="RefSeq" id="WP_013678681.1">
    <property type="nucleotide sequence ID" value="NC_015314.1"/>
</dbReference>
<keyword evidence="5 8" id="KW-1133">Transmembrane helix</keyword>
<dbReference type="Proteomes" id="UP000007809">
    <property type="component" value="Plasmid pPSED01"/>
</dbReference>
<feature type="transmembrane region" description="Helical" evidence="8">
    <location>
        <begin position="177"/>
        <end position="199"/>
    </location>
</feature>
<keyword evidence="10" id="KW-1185">Reference proteome</keyword>
<organism evidence="9 10">
    <name type="scientific">Pseudonocardia dioxanivorans (strain ATCC 55486 / DSM 44775 / JCM 13855 / CB1190)</name>
    <dbReference type="NCBI Taxonomy" id="675635"/>
    <lineage>
        <taxon>Bacteria</taxon>
        <taxon>Bacillati</taxon>
        <taxon>Actinomycetota</taxon>
        <taxon>Actinomycetes</taxon>
        <taxon>Pseudonocardiales</taxon>
        <taxon>Pseudonocardiaceae</taxon>
        <taxon>Pseudonocardia</taxon>
    </lineage>
</organism>
<dbReference type="GO" id="GO:0005886">
    <property type="term" value="C:plasma membrane"/>
    <property type="evidence" value="ECO:0007669"/>
    <property type="project" value="UniProtKB-SubCell"/>
</dbReference>
<evidence type="ECO:0000256" key="8">
    <source>
        <dbReference type="SAM" id="Phobius"/>
    </source>
</evidence>
<evidence type="ECO:0000256" key="6">
    <source>
        <dbReference type="ARBA" id="ARBA00023136"/>
    </source>
</evidence>
<dbReference type="CDD" id="cd13127">
    <property type="entry name" value="MATE_tuaB_like"/>
    <property type="match status" value="1"/>
</dbReference>
<comment type="similarity">
    <text evidence="2">Belongs to the polysaccharide synthase family.</text>
</comment>
<feature type="transmembrane region" description="Helical" evidence="8">
    <location>
        <begin position="323"/>
        <end position="343"/>
    </location>
</feature>
<proteinExistence type="inferred from homology"/>
<evidence type="ECO:0000256" key="5">
    <source>
        <dbReference type="ARBA" id="ARBA00022989"/>
    </source>
</evidence>
<name>F2L6R3_PSEUX</name>
<dbReference type="KEGG" id="pdx:Psed_6698"/>
<feature type="compositionally biased region" description="Pro residues" evidence="7">
    <location>
        <begin position="569"/>
        <end position="587"/>
    </location>
</feature>
<dbReference type="OrthoDB" id="3609824at2"/>
<evidence type="ECO:0000313" key="9">
    <source>
        <dbReference type="EMBL" id="AEA28785.1"/>
    </source>
</evidence>
<evidence type="ECO:0000313" key="10">
    <source>
        <dbReference type="Proteomes" id="UP000007809"/>
    </source>
</evidence>
<feature type="transmembrane region" description="Helical" evidence="8">
    <location>
        <begin position="355"/>
        <end position="374"/>
    </location>
</feature>
<keyword evidence="6 8" id="KW-0472">Membrane</keyword>
<evidence type="ECO:0000256" key="1">
    <source>
        <dbReference type="ARBA" id="ARBA00004651"/>
    </source>
</evidence>
<dbReference type="EMBL" id="CP002594">
    <property type="protein sequence ID" value="AEA28785.1"/>
    <property type="molecule type" value="Genomic_DNA"/>
</dbReference>
<dbReference type="Pfam" id="PF13440">
    <property type="entry name" value="Polysacc_synt_3"/>
    <property type="match status" value="1"/>
</dbReference>
<feature type="transmembrane region" description="Helical" evidence="8">
    <location>
        <begin position="113"/>
        <end position="132"/>
    </location>
</feature>
<dbReference type="eggNOG" id="COG2244">
    <property type="taxonomic scope" value="Bacteria"/>
</dbReference>
<feature type="compositionally biased region" description="Basic residues" evidence="7">
    <location>
        <begin position="600"/>
        <end position="612"/>
    </location>
</feature>